<reference evidence="3" key="1">
    <citation type="submission" date="2017-09" db="EMBL/GenBank/DDBJ databases">
        <title>FDA dAtabase for Regulatory Grade micrObial Sequences (FDA-ARGOS): Supporting development and validation of Infectious Disease Dx tests.</title>
        <authorList>
            <person name="Minogue T."/>
            <person name="Wolcott M."/>
            <person name="Wasieloski L."/>
            <person name="Aguilar W."/>
            <person name="Moore D."/>
            <person name="Tallon L."/>
            <person name="Sadzewicz L."/>
            <person name="Ott S."/>
            <person name="Zhao X."/>
            <person name="Nagaraj S."/>
            <person name="Vavikolanu K."/>
            <person name="Aluvathingal J."/>
            <person name="Nadendla S."/>
            <person name="Sichtig H."/>
        </authorList>
    </citation>
    <scope>NUCLEOTIDE SEQUENCE [LARGE SCALE GENOMIC DNA]</scope>
    <source>
        <strain evidence="3">FDAARGOS_390</strain>
    </source>
</reference>
<name>A0A2A7SDU4_BURGA</name>
<accession>A0A2A7SDU4</accession>
<dbReference type="AlphaFoldDB" id="A0A2A7SDU4"/>
<dbReference type="Proteomes" id="UP000220629">
    <property type="component" value="Unassembled WGS sequence"/>
</dbReference>
<feature type="chain" id="PRO_5012563481" evidence="1">
    <location>
        <begin position="27"/>
        <end position="177"/>
    </location>
</feature>
<dbReference type="Pfam" id="PF13211">
    <property type="entry name" value="DUF4019"/>
    <property type="match status" value="1"/>
</dbReference>
<evidence type="ECO:0000256" key="1">
    <source>
        <dbReference type="SAM" id="SignalP"/>
    </source>
</evidence>
<organism evidence="2 3">
    <name type="scientific">Burkholderia gladioli</name>
    <name type="common">Pseudomonas marginata</name>
    <name type="synonym">Phytomonas marginata</name>
    <dbReference type="NCBI Taxonomy" id="28095"/>
    <lineage>
        <taxon>Bacteria</taxon>
        <taxon>Pseudomonadati</taxon>
        <taxon>Pseudomonadota</taxon>
        <taxon>Betaproteobacteria</taxon>
        <taxon>Burkholderiales</taxon>
        <taxon>Burkholderiaceae</taxon>
        <taxon>Burkholderia</taxon>
    </lineage>
</organism>
<feature type="signal peptide" evidence="1">
    <location>
        <begin position="1"/>
        <end position="26"/>
    </location>
</feature>
<dbReference type="EMBL" id="PDDY01000001">
    <property type="protein sequence ID" value="PEH41698.1"/>
    <property type="molecule type" value="Genomic_DNA"/>
</dbReference>
<evidence type="ECO:0000313" key="2">
    <source>
        <dbReference type="EMBL" id="PEH41698.1"/>
    </source>
</evidence>
<evidence type="ECO:0000313" key="3">
    <source>
        <dbReference type="Proteomes" id="UP000220629"/>
    </source>
</evidence>
<comment type="caution">
    <text evidence="2">The sequence shown here is derived from an EMBL/GenBank/DDBJ whole genome shotgun (WGS) entry which is preliminary data.</text>
</comment>
<dbReference type="InterPro" id="IPR025091">
    <property type="entry name" value="DUF4019"/>
</dbReference>
<dbReference type="RefSeq" id="WP_096752553.1">
    <property type="nucleotide sequence ID" value="NZ_CADEPO010000032.1"/>
</dbReference>
<gene>
    <name evidence="2" type="ORF">CRM94_05770</name>
</gene>
<sequence>MKSILVRCATLATLGALAAFAQLAQAQTPAPAAAAAGNAPTLSLAPVNAGTSADELLRNADFALQMIDTGRFHDLYTDVAPFVKQRYDEQHFSDDTRQSRQLVGAIKSRGWAAVTRIIYTGAKDVPDGLYANVDYATTQTSGKVVYEKVSFRLENDGRWHLTGYVPRVAQGPIPGSQ</sequence>
<keyword evidence="1" id="KW-0732">Signal</keyword>
<proteinExistence type="predicted"/>
<protein>
    <submittedName>
        <fullName evidence="2">DUF4019 domain-containing protein</fullName>
    </submittedName>
</protein>